<feature type="domain" description="DNA polymerase III beta sliding clamp central" evidence="12">
    <location>
        <begin position="129"/>
        <end position="239"/>
    </location>
</feature>
<evidence type="ECO:0000259" key="13">
    <source>
        <dbReference type="Pfam" id="PF02768"/>
    </source>
</evidence>
<reference evidence="14 15" key="1">
    <citation type="submission" date="2018-10" db="EMBL/GenBank/DDBJ databases">
        <title>Anaerotruncus faecis sp. nov., isolated from human feces.</title>
        <authorList>
            <person name="Wang Y.-J."/>
        </authorList>
    </citation>
    <scope>NUCLEOTIDE SEQUENCE [LARGE SCALE GENOMIC DNA]</scope>
    <source>
        <strain evidence="14 15">22A2-44</strain>
    </source>
</reference>
<dbReference type="InterPro" id="IPR022635">
    <property type="entry name" value="DNA_polIII_beta_C"/>
</dbReference>
<dbReference type="GO" id="GO:0003677">
    <property type="term" value="F:DNA binding"/>
    <property type="evidence" value="ECO:0007669"/>
    <property type="project" value="UniProtKB-UniRule"/>
</dbReference>
<dbReference type="PANTHER" id="PTHR30478:SF0">
    <property type="entry name" value="BETA SLIDING CLAMP"/>
    <property type="match status" value="1"/>
</dbReference>
<evidence type="ECO:0000256" key="7">
    <source>
        <dbReference type="ARBA" id="ARBA00022705"/>
    </source>
</evidence>
<dbReference type="InterPro" id="IPR001001">
    <property type="entry name" value="DNA_polIII_beta"/>
</dbReference>
<keyword evidence="7 10" id="KW-0235">DNA replication</keyword>
<evidence type="ECO:0000256" key="2">
    <source>
        <dbReference type="ARBA" id="ARBA00010752"/>
    </source>
</evidence>
<name>A0A498CN91_9FIRM</name>
<keyword evidence="9" id="KW-0238">DNA-binding</keyword>
<dbReference type="Pfam" id="PF02767">
    <property type="entry name" value="DNA_pol3_beta_2"/>
    <property type="match status" value="1"/>
</dbReference>
<dbReference type="Pfam" id="PF00712">
    <property type="entry name" value="DNA_pol3_beta"/>
    <property type="match status" value="1"/>
</dbReference>
<protein>
    <recommendedName>
        <fullName evidence="3 10">Beta sliding clamp</fullName>
    </recommendedName>
</protein>
<evidence type="ECO:0000313" key="14">
    <source>
        <dbReference type="EMBL" id="RLL13109.1"/>
    </source>
</evidence>
<dbReference type="Gene3D" id="3.70.10.10">
    <property type="match status" value="1"/>
</dbReference>
<comment type="subcellular location">
    <subcellularLocation>
        <location evidence="1 10">Cytoplasm</location>
    </subcellularLocation>
</comment>
<dbReference type="Proteomes" id="UP000276301">
    <property type="component" value="Unassembled WGS sequence"/>
</dbReference>
<comment type="subunit">
    <text evidence="10">Forms a ring-shaped head-to-tail homodimer around DNA.</text>
</comment>
<dbReference type="Pfam" id="PF02768">
    <property type="entry name" value="DNA_pol3_beta_3"/>
    <property type="match status" value="1"/>
</dbReference>
<dbReference type="CDD" id="cd00140">
    <property type="entry name" value="beta_clamp"/>
    <property type="match status" value="1"/>
</dbReference>
<feature type="domain" description="DNA polymerase III beta sliding clamp C-terminal" evidence="13">
    <location>
        <begin position="244"/>
        <end position="363"/>
    </location>
</feature>
<evidence type="ECO:0000256" key="5">
    <source>
        <dbReference type="ARBA" id="ARBA00022679"/>
    </source>
</evidence>
<comment type="similarity">
    <text evidence="2 10">Belongs to the beta sliding clamp family.</text>
</comment>
<comment type="caution">
    <text evidence="14">The sequence shown here is derived from an EMBL/GenBank/DDBJ whole genome shotgun (WGS) entry which is preliminary data.</text>
</comment>
<keyword evidence="15" id="KW-1185">Reference proteome</keyword>
<keyword evidence="6 10" id="KW-0548">Nucleotidyltransferase</keyword>
<dbReference type="GO" id="GO:0009360">
    <property type="term" value="C:DNA polymerase III complex"/>
    <property type="evidence" value="ECO:0007669"/>
    <property type="project" value="InterPro"/>
</dbReference>
<dbReference type="PANTHER" id="PTHR30478">
    <property type="entry name" value="DNA POLYMERASE III SUBUNIT BETA"/>
    <property type="match status" value="1"/>
</dbReference>
<evidence type="ECO:0000256" key="6">
    <source>
        <dbReference type="ARBA" id="ARBA00022695"/>
    </source>
</evidence>
<evidence type="ECO:0000259" key="11">
    <source>
        <dbReference type="Pfam" id="PF00712"/>
    </source>
</evidence>
<dbReference type="GO" id="GO:0003887">
    <property type="term" value="F:DNA-directed DNA polymerase activity"/>
    <property type="evidence" value="ECO:0007669"/>
    <property type="project" value="UniProtKB-UniRule"/>
</dbReference>
<dbReference type="GO" id="GO:0005737">
    <property type="term" value="C:cytoplasm"/>
    <property type="evidence" value="ECO:0007669"/>
    <property type="project" value="UniProtKB-SubCell"/>
</dbReference>
<keyword evidence="8 10" id="KW-0239">DNA-directed DNA polymerase</keyword>
<dbReference type="InterPro" id="IPR046938">
    <property type="entry name" value="DNA_clamp_sf"/>
</dbReference>
<evidence type="ECO:0000256" key="8">
    <source>
        <dbReference type="ARBA" id="ARBA00022932"/>
    </source>
</evidence>
<evidence type="ECO:0000313" key="15">
    <source>
        <dbReference type="Proteomes" id="UP000276301"/>
    </source>
</evidence>
<gene>
    <name evidence="14" type="primary">dnaN</name>
    <name evidence="14" type="ORF">D4A47_03975</name>
</gene>
<keyword evidence="4 10" id="KW-0963">Cytoplasm</keyword>
<dbReference type="Gene3D" id="3.10.150.10">
    <property type="entry name" value="DNA Polymerase III, subunit A, domain 2"/>
    <property type="match status" value="1"/>
</dbReference>
<dbReference type="GO" id="GO:0008408">
    <property type="term" value="F:3'-5' exonuclease activity"/>
    <property type="evidence" value="ECO:0007669"/>
    <property type="project" value="InterPro"/>
</dbReference>
<feature type="domain" description="DNA polymerase III beta sliding clamp N-terminal" evidence="11">
    <location>
        <begin position="1"/>
        <end position="119"/>
    </location>
</feature>
<dbReference type="PIRSF" id="PIRSF000804">
    <property type="entry name" value="DNA_pol_III_b"/>
    <property type="match status" value="1"/>
</dbReference>
<keyword evidence="5 10" id="KW-0808">Transferase</keyword>
<evidence type="ECO:0000256" key="9">
    <source>
        <dbReference type="ARBA" id="ARBA00023125"/>
    </source>
</evidence>
<organism evidence="14 15">
    <name type="scientific">Anaerotruncus massiliensis</name>
    <name type="common">ex Liu et al. 2021</name>
    <dbReference type="NCBI Taxonomy" id="2321404"/>
    <lineage>
        <taxon>Bacteria</taxon>
        <taxon>Bacillati</taxon>
        <taxon>Bacillota</taxon>
        <taxon>Clostridia</taxon>
        <taxon>Eubacteriales</taxon>
        <taxon>Oscillospiraceae</taxon>
        <taxon>Anaerotruncus</taxon>
    </lineage>
</organism>
<dbReference type="InterPro" id="IPR022637">
    <property type="entry name" value="DNA_polIII_beta_cen"/>
</dbReference>
<dbReference type="InterPro" id="IPR022634">
    <property type="entry name" value="DNA_polIII_beta_N"/>
</dbReference>
<comment type="function">
    <text evidence="10">Confers DNA tethering and processivity to DNA polymerases and other proteins. Acts as a clamp, forming a ring around DNA (a reaction catalyzed by the clamp-loading complex) which diffuses in an ATP-independent manner freely and bidirectionally along dsDNA. Initially characterized for its ability to contact the catalytic subunit of DNA polymerase III (Pol III), a complex, multichain enzyme responsible for most of the replicative synthesis in bacteria; Pol III exhibits 3'-5' exonuclease proofreading activity. The beta chain is required for initiation of replication as well as for processivity of DNA replication.</text>
</comment>
<dbReference type="SUPFAM" id="SSF55979">
    <property type="entry name" value="DNA clamp"/>
    <property type="match status" value="3"/>
</dbReference>
<evidence type="ECO:0000256" key="1">
    <source>
        <dbReference type="ARBA" id="ARBA00004496"/>
    </source>
</evidence>
<evidence type="ECO:0000256" key="10">
    <source>
        <dbReference type="PIRNR" id="PIRNR000804"/>
    </source>
</evidence>
<sequence>MNVICDKQLLVEAVGNVSRAVSAKNTLAALEGVLLRAQDGRLYLTGYDLELAISTAIEAKVLAPGEIVLSARIFLDMIRRMPSETISITSDEKMLTLIKGSLTEYTILGIPASEYPELPAVNQTTEISLPQAALKNMINQTLFAVAVSDSKPVHTGSLFDIKGGELNVVSVDGYRLALRREKVAFDSDFSFIVPGKSLSEVAKLLRDEEGDIEIAVSKRHIIFKAGSYNVISRLLEGEFLDYRAAIPAGGQTTVKISTRELIAAIDRASLLISDNIKSPLRLKFEGGVIKISCSTAIGKAYDEITCQQTGDDVEIGFNSRYMLDALKASECDEIQLLINGALSPIKLVPLEGDSFTFLVLPVRLKSE</sequence>
<dbReference type="NCBIfam" id="TIGR00663">
    <property type="entry name" value="dnan"/>
    <property type="match status" value="1"/>
</dbReference>
<dbReference type="EMBL" id="RCHT01000004">
    <property type="protein sequence ID" value="RLL13109.1"/>
    <property type="molecule type" value="Genomic_DNA"/>
</dbReference>
<evidence type="ECO:0000256" key="4">
    <source>
        <dbReference type="ARBA" id="ARBA00022490"/>
    </source>
</evidence>
<dbReference type="GO" id="GO:0006271">
    <property type="term" value="P:DNA strand elongation involved in DNA replication"/>
    <property type="evidence" value="ECO:0007669"/>
    <property type="project" value="TreeGrafter"/>
</dbReference>
<evidence type="ECO:0000259" key="12">
    <source>
        <dbReference type="Pfam" id="PF02767"/>
    </source>
</evidence>
<proteinExistence type="inferred from homology"/>
<dbReference type="AlphaFoldDB" id="A0A498CN91"/>
<accession>A0A498CN91</accession>
<dbReference type="RefSeq" id="WP_121586257.1">
    <property type="nucleotide sequence ID" value="NZ_DBFSDP010000079.1"/>
</dbReference>
<evidence type="ECO:0000256" key="3">
    <source>
        <dbReference type="ARBA" id="ARBA00021035"/>
    </source>
</evidence>
<dbReference type="SMART" id="SM00480">
    <property type="entry name" value="POL3Bc"/>
    <property type="match status" value="1"/>
</dbReference>